<dbReference type="InterPro" id="IPR007110">
    <property type="entry name" value="Ig-like_dom"/>
</dbReference>
<dbReference type="Proteomes" id="UP001205998">
    <property type="component" value="Unassembled WGS sequence"/>
</dbReference>
<feature type="signal peptide" evidence="1">
    <location>
        <begin position="1"/>
        <end position="20"/>
    </location>
</feature>
<dbReference type="InterPro" id="IPR013783">
    <property type="entry name" value="Ig-like_fold"/>
</dbReference>
<feature type="chain" id="PRO_5042189051" description="Ig-like domain-containing protein" evidence="1">
    <location>
        <begin position="21"/>
        <end position="152"/>
    </location>
</feature>
<dbReference type="SMART" id="SM00408">
    <property type="entry name" value="IGc2"/>
    <property type="match status" value="1"/>
</dbReference>
<dbReference type="InterPro" id="IPR036179">
    <property type="entry name" value="Ig-like_dom_sf"/>
</dbReference>
<organism evidence="3 4">
    <name type="scientific">Silurus asotus</name>
    <name type="common">Amur catfish</name>
    <name type="synonym">Parasilurus asotus</name>
    <dbReference type="NCBI Taxonomy" id="30991"/>
    <lineage>
        <taxon>Eukaryota</taxon>
        <taxon>Metazoa</taxon>
        <taxon>Chordata</taxon>
        <taxon>Craniata</taxon>
        <taxon>Vertebrata</taxon>
        <taxon>Euteleostomi</taxon>
        <taxon>Actinopterygii</taxon>
        <taxon>Neopterygii</taxon>
        <taxon>Teleostei</taxon>
        <taxon>Ostariophysi</taxon>
        <taxon>Siluriformes</taxon>
        <taxon>Siluridae</taxon>
        <taxon>Silurus</taxon>
    </lineage>
</organism>
<dbReference type="SUPFAM" id="SSF48726">
    <property type="entry name" value="Immunoglobulin"/>
    <property type="match status" value="1"/>
</dbReference>
<evidence type="ECO:0000313" key="3">
    <source>
        <dbReference type="EMBL" id="KAI5618767.1"/>
    </source>
</evidence>
<dbReference type="PROSITE" id="PS50835">
    <property type="entry name" value="IG_LIKE"/>
    <property type="match status" value="1"/>
</dbReference>
<accession>A0AAD5AM30</accession>
<keyword evidence="1" id="KW-0732">Signal</keyword>
<gene>
    <name evidence="3" type="ORF">C0J50_21690</name>
</gene>
<evidence type="ECO:0000313" key="4">
    <source>
        <dbReference type="Proteomes" id="UP001205998"/>
    </source>
</evidence>
<evidence type="ECO:0000259" key="2">
    <source>
        <dbReference type="PROSITE" id="PS50835"/>
    </source>
</evidence>
<protein>
    <recommendedName>
        <fullName evidence="2">Ig-like domain-containing protein</fullName>
    </recommendedName>
</protein>
<dbReference type="InterPro" id="IPR003598">
    <property type="entry name" value="Ig_sub2"/>
</dbReference>
<dbReference type="CDD" id="cd00096">
    <property type="entry name" value="Ig"/>
    <property type="match status" value="1"/>
</dbReference>
<comment type="caution">
    <text evidence="3">The sequence shown here is derived from an EMBL/GenBank/DDBJ whole genome shotgun (WGS) entry which is preliminary data.</text>
</comment>
<dbReference type="EMBL" id="MU551680">
    <property type="protein sequence ID" value="KAI5618767.1"/>
    <property type="molecule type" value="Genomic_DNA"/>
</dbReference>
<reference evidence="3" key="1">
    <citation type="submission" date="2018-07" db="EMBL/GenBank/DDBJ databases">
        <title>Comparative genomics of catfishes provides insights into carnivory and benthic adaptation.</title>
        <authorList>
            <person name="Zhang Y."/>
            <person name="Wang D."/>
            <person name="Peng Z."/>
            <person name="Zheng S."/>
            <person name="Shao F."/>
            <person name="Tao W."/>
        </authorList>
    </citation>
    <scope>NUCLEOTIDE SEQUENCE</scope>
    <source>
        <strain evidence="3">Chongqing</strain>
    </source>
</reference>
<dbReference type="InterPro" id="IPR003599">
    <property type="entry name" value="Ig_sub"/>
</dbReference>
<dbReference type="InterPro" id="IPR013106">
    <property type="entry name" value="Ig_V-set"/>
</dbReference>
<keyword evidence="4" id="KW-1185">Reference proteome</keyword>
<dbReference type="SMART" id="SM00409">
    <property type="entry name" value="IG"/>
    <property type="match status" value="1"/>
</dbReference>
<name>A0AAD5AM30_SILAS</name>
<feature type="domain" description="Ig-like" evidence="2">
    <location>
        <begin position="16"/>
        <end position="118"/>
    </location>
</feature>
<proteinExistence type="predicted"/>
<dbReference type="Pfam" id="PF07686">
    <property type="entry name" value="V-set"/>
    <property type="match status" value="1"/>
</dbReference>
<evidence type="ECO:0000256" key="1">
    <source>
        <dbReference type="SAM" id="SignalP"/>
    </source>
</evidence>
<sequence length="152" mass="16588">MKLWLVQFLLLGLCLINAQAAESEQRILEGTNVTIPCENEGEVTWSKLADRKREIILKVPPGETPVQPKPDPRYSVLSNLTLIIKDVSVSDSGVYYCNSTAVVKLNVVPLPALSETLSDDMRGSATRLSGGLFGVERVLFISLAALFLSSLQ</sequence>
<dbReference type="Gene3D" id="2.60.40.10">
    <property type="entry name" value="Immunoglobulins"/>
    <property type="match status" value="1"/>
</dbReference>
<dbReference type="AlphaFoldDB" id="A0AAD5AM30"/>